<evidence type="ECO:0000313" key="6">
    <source>
        <dbReference type="Proteomes" id="UP000235363"/>
    </source>
</evidence>
<evidence type="ECO:0000259" key="4">
    <source>
        <dbReference type="PROSITE" id="PS51898"/>
    </source>
</evidence>
<evidence type="ECO:0000256" key="3">
    <source>
        <dbReference type="ARBA" id="ARBA00023172"/>
    </source>
</evidence>
<dbReference type="EMBL" id="PNHF01000001">
    <property type="protein sequence ID" value="PMC63386.1"/>
    <property type="molecule type" value="Genomic_DNA"/>
</dbReference>
<accession>A0A2N6T246</accession>
<evidence type="ECO:0000256" key="1">
    <source>
        <dbReference type="ARBA" id="ARBA00008857"/>
    </source>
</evidence>
<dbReference type="Gene3D" id="1.10.443.10">
    <property type="entry name" value="Intergrase catalytic core"/>
    <property type="match status" value="1"/>
</dbReference>
<dbReference type="Gene3D" id="1.10.150.130">
    <property type="match status" value="1"/>
</dbReference>
<dbReference type="Pfam" id="PF00589">
    <property type="entry name" value="Phage_integrase"/>
    <property type="match status" value="1"/>
</dbReference>
<protein>
    <submittedName>
        <fullName evidence="5">Site-specific integrase</fullName>
    </submittedName>
</protein>
<name>A0A2N6T246_9CORY</name>
<evidence type="ECO:0000256" key="2">
    <source>
        <dbReference type="ARBA" id="ARBA00023125"/>
    </source>
</evidence>
<dbReference type="InterPro" id="IPR002104">
    <property type="entry name" value="Integrase_catalytic"/>
</dbReference>
<dbReference type="PROSITE" id="PS51898">
    <property type="entry name" value="TYR_RECOMBINASE"/>
    <property type="match status" value="1"/>
</dbReference>
<feature type="domain" description="Tyr recombinase" evidence="4">
    <location>
        <begin position="190"/>
        <end position="398"/>
    </location>
</feature>
<dbReference type="AlphaFoldDB" id="A0A2N6T246"/>
<dbReference type="PANTHER" id="PTHR30349">
    <property type="entry name" value="PHAGE INTEGRASE-RELATED"/>
    <property type="match status" value="1"/>
</dbReference>
<dbReference type="Proteomes" id="UP000235363">
    <property type="component" value="Unassembled WGS sequence"/>
</dbReference>
<evidence type="ECO:0000313" key="5">
    <source>
        <dbReference type="EMBL" id="PMC63386.1"/>
    </source>
</evidence>
<organism evidence="5 6">
    <name type="scientific">Corynebacterium xerosis</name>
    <dbReference type="NCBI Taxonomy" id="1725"/>
    <lineage>
        <taxon>Bacteria</taxon>
        <taxon>Bacillati</taxon>
        <taxon>Actinomycetota</taxon>
        <taxon>Actinomycetes</taxon>
        <taxon>Mycobacteriales</taxon>
        <taxon>Corynebacteriaceae</taxon>
        <taxon>Corynebacterium</taxon>
    </lineage>
</organism>
<comment type="caution">
    <text evidence="5">The sequence shown here is derived from an EMBL/GenBank/DDBJ whole genome shotgun (WGS) entry which is preliminary data.</text>
</comment>
<keyword evidence="3" id="KW-0233">DNA recombination</keyword>
<keyword evidence="2" id="KW-0238">DNA-binding</keyword>
<sequence length="402" mass="43459">MAGRPRTPIGTWGDINVVPVRPGTHEARARFRDPDGRLRLVSARGPSASAAKGALRDRLAARAATAAPAAGLGPTTTITDLCATWIAMKTGEILPQSIDDYEQTISSLIGPRIGEVTLIEATPGRIAKFLDGLPESQRVRARTILSQAFALALSHDAVAANPVRPLPKKRAPEPDVVVLTPAQFLELRAGVVDWMEVRIADDGRPVERVNLRSVGRAHDLLDFVDLLLATGARPGEIAALRWCDIDLDAATPTVTIAATMVYVKGRGLVRQEHTKARDIRELVLPPFAVQLLATMRATQMTPIGIAPVFPTADGGHRDPGNIRKQWRTARRAAGRGDVKKWDWVEFRTMRRSVATLVDSASGDEDAAAQLGHASTAMTRRHYIAAKAKRAPDLTAILQRFAG</sequence>
<dbReference type="GO" id="GO:0015074">
    <property type="term" value="P:DNA integration"/>
    <property type="evidence" value="ECO:0007669"/>
    <property type="project" value="InterPro"/>
</dbReference>
<dbReference type="SUPFAM" id="SSF56349">
    <property type="entry name" value="DNA breaking-rejoining enzymes"/>
    <property type="match status" value="1"/>
</dbReference>
<dbReference type="GO" id="GO:0003677">
    <property type="term" value="F:DNA binding"/>
    <property type="evidence" value="ECO:0007669"/>
    <property type="project" value="UniProtKB-KW"/>
</dbReference>
<reference evidence="5 6" key="1">
    <citation type="submission" date="2017-09" db="EMBL/GenBank/DDBJ databases">
        <title>Bacterial strain isolated from the female urinary microbiota.</title>
        <authorList>
            <person name="Thomas-White K."/>
            <person name="Kumar N."/>
            <person name="Forster S."/>
            <person name="Putonti C."/>
            <person name="Lawley T."/>
            <person name="Wolfe A.J."/>
        </authorList>
    </citation>
    <scope>NUCLEOTIDE SEQUENCE [LARGE SCALE GENOMIC DNA]</scope>
    <source>
        <strain evidence="5 6">UMB0908</strain>
    </source>
</reference>
<dbReference type="InterPro" id="IPR050090">
    <property type="entry name" value="Tyrosine_recombinase_XerCD"/>
</dbReference>
<dbReference type="InterPro" id="IPR010998">
    <property type="entry name" value="Integrase_recombinase_N"/>
</dbReference>
<gene>
    <name evidence="5" type="ORF">CJ204_00770</name>
</gene>
<dbReference type="InterPro" id="IPR013762">
    <property type="entry name" value="Integrase-like_cat_sf"/>
</dbReference>
<dbReference type="InterPro" id="IPR011010">
    <property type="entry name" value="DNA_brk_join_enz"/>
</dbReference>
<comment type="similarity">
    <text evidence="1">Belongs to the 'phage' integrase family.</text>
</comment>
<dbReference type="GO" id="GO:0006310">
    <property type="term" value="P:DNA recombination"/>
    <property type="evidence" value="ECO:0007669"/>
    <property type="project" value="UniProtKB-KW"/>
</dbReference>
<proteinExistence type="inferred from homology"/>
<dbReference type="RefSeq" id="WP_102211744.1">
    <property type="nucleotide sequence ID" value="NZ_PNHF01000001.1"/>
</dbReference>
<dbReference type="PANTHER" id="PTHR30349:SF64">
    <property type="entry name" value="PROPHAGE INTEGRASE INTD-RELATED"/>
    <property type="match status" value="1"/>
</dbReference>